<feature type="binding site" evidence="9">
    <location>
        <position position="334"/>
    </location>
    <ligand>
        <name>K(+)</name>
        <dbReference type="ChEBI" id="CHEBI:29103"/>
    </ligand>
</feature>
<evidence type="ECO:0000313" key="11">
    <source>
        <dbReference type="EMBL" id="KAK5953555.1"/>
    </source>
</evidence>
<evidence type="ECO:0000259" key="10">
    <source>
        <dbReference type="Pfam" id="PF00294"/>
    </source>
</evidence>
<feature type="binding site" evidence="9">
    <location>
        <position position="328"/>
    </location>
    <ligand>
        <name>K(+)</name>
        <dbReference type="ChEBI" id="CHEBI:29103"/>
    </ligand>
</feature>
<evidence type="ECO:0000256" key="3">
    <source>
        <dbReference type="ARBA" id="ARBA00022741"/>
    </source>
</evidence>
<dbReference type="InterPro" id="IPR029056">
    <property type="entry name" value="Ribokinase-like"/>
</dbReference>
<dbReference type="GO" id="GO:0005737">
    <property type="term" value="C:cytoplasm"/>
    <property type="evidence" value="ECO:0007669"/>
    <property type="project" value="UniProtKB-SubCell"/>
</dbReference>
<keyword evidence="8 9" id="KW-0119">Carbohydrate metabolism</keyword>
<comment type="subcellular location">
    <subcellularLocation>
        <location evidence="9">Cytoplasm</location>
    </subcellularLocation>
    <subcellularLocation>
        <location evidence="9">Nucleus</location>
    </subcellularLocation>
</comment>
<accession>A0AAN8I8Y5</accession>
<comment type="pathway">
    <text evidence="9">Carbohydrate metabolism; D-ribose degradation; D-ribose 5-phosphate from beta-D-ribopyranose: step 2/2.</text>
</comment>
<feature type="active site" description="Proton acceptor" evidence="9">
    <location>
        <position position="286"/>
    </location>
</feature>
<keyword evidence="2 9" id="KW-0479">Metal-binding</keyword>
<keyword evidence="4 9" id="KW-0418">Kinase</keyword>
<comment type="catalytic activity">
    <reaction evidence="9">
        <text>D-ribose + ATP = D-ribose 5-phosphate + ADP + H(+)</text>
        <dbReference type="Rhea" id="RHEA:13697"/>
        <dbReference type="ChEBI" id="CHEBI:15378"/>
        <dbReference type="ChEBI" id="CHEBI:30616"/>
        <dbReference type="ChEBI" id="CHEBI:47013"/>
        <dbReference type="ChEBI" id="CHEBI:78346"/>
        <dbReference type="ChEBI" id="CHEBI:456216"/>
        <dbReference type="EC" id="2.7.1.15"/>
    </reaction>
</comment>
<comment type="caution">
    <text evidence="9">Lacks conserved residue(s) required for the propagation of feature annotation.</text>
</comment>
<dbReference type="PANTHER" id="PTHR10584:SF166">
    <property type="entry name" value="RIBOKINASE"/>
    <property type="match status" value="1"/>
</dbReference>
<organism evidence="11 12">
    <name type="scientific">Knufia fluminis</name>
    <dbReference type="NCBI Taxonomy" id="191047"/>
    <lineage>
        <taxon>Eukaryota</taxon>
        <taxon>Fungi</taxon>
        <taxon>Dikarya</taxon>
        <taxon>Ascomycota</taxon>
        <taxon>Pezizomycotina</taxon>
        <taxon>Eurotiomycetes</taxon>
        <taxon>Chaetothyriomycetidae</taxon>
        <taxon>Chaetothyriales</taxon>
        <taxon>Trichomeriaceae</taxon>
        <taxon>Knufia</taxon>
    </lineage>
</organism>
<keyword evidence="5 9" id="KW-0067">ATP-binding</keyword>
<keyword evidence="9" id="KW-0539">Nucleus</keyword>
<gene>
    <name evidence="11" type="ORF">OHC33_005499</name>
</gene>
<dbReference type="InterPro" id="IPR011877">
    <property type="entry name" value="Ribokinase"/>
</dbReference>
<evidence type="ECO:0000256" key="6">
    <source>
        <dbReference type="ARBA" id="ARBA00022842"/>
    </source>
</evidence>
<dbReference type="GO" id="GO:0019303">
    <property type="term" value="P:D-ribose catabolic process"/>
    <property type="evidence" value="ECO:0007669"/>
    <property type="project" value="UniProtKB-UniRule"/>
</dbReference>
<evidence type="ECO:0000256" key="8">
    <source>
        <dbReference type="ARBA" id="ARBA00023277"/>
    </source>
</evidence>
<comment type="activity regulation">
    <text evidence="9">Activated by a monovalent cation that binds near, but not in, the active site. The most likely occupant of the site in vivo is potassium. Ion binding induces a conformational change that may alter substrate affinity.</text>
</comment>
<dbReference type="HAMAP" id="MF_01987">
    <property type="entry name" value="Ribokinase"/>
    <property type="match status" value="1"/>
</dbReference>
<name>A0AAN8I8Y5_9EURO</name>
<feature type="binding site" evidence="9">
    <location>
        <begin position="252"/>
        <end position="257"/>
    </location>
    <ligand>
        <name>ATP</name>
        <dbReference type="ChEBI" id="CHEBI:30616"/>
    </ligand>
</feature>
<evidence type="ECO:0000313" key="12">
    <source>
        <dbReference type="Proteomes" id="UP001316803"/>
    </source>
</evidence>
<evidence type="ECO:0000256" key="7">
    <source>
        <dbReference type="ARBA" id="ARBA00022958"/>
    </source>
</evidence>
<sequence>MAKPLIQVIGSLHLDFVTTTPRCPSAGETLQATRFDIGAGGKGANQAAACGRAAFVTKDEQDVRVEMVGAVGKGDPYYASLLQSALHKSGVDTTNVREVEGTTTGSATIIVDEGAGGENRILFVPGAGFKGMDDAKEVLGRSSKTPNVVVLQGEIPRDTVLSVVEHYNASEQTQVVFNPAPVWPQGIPSKTLKGLGALIVNETECLLLTKSMASEDSEMVAVEKEDDLTEEVLRQIGKTFHEQLSISTVIVTLGSKGVFYSQSSGSAGRIPAQKVEQVVDTTAAGDTFVGYFTAMLARSVAQGMNIKDFDVAAACKEANAASAKCVARAGAMQSIPFGYE</sequence>
<keyword evidence="1 9" id="KW-0808">Transferase</keyword>
<comment type="cofactor">
    <cofactor evidence="9">
        <name>Mg(2+)</name>
        <dbReference type="ChEBI" id="CHEBI:18420"/>
    </cofactor>
    <text evidence="9">Requires a divalent cation, most likely magnesium in vivo, as an electrophilic catalyst to aid phosphoryl group transfer. It is the chelate of the metal and the nucleotide that is the actual substrate.</text>
</comment>
<feature type="binding site" evidence="9">
    <location>
        <position position="325"/>
    </location>
    <ligand>
        <name>K(+)</name>
        <dbReference type="ChEBI" id="CHEBI:29103"/>
    </ligand>
</feature>
<proteinExistence type="inferred from homology"/>
<feature type="binding site" evidence="9">
    <location>
        <position position="201"/>
    </location>
    <ligand>
        <name>ATP</name>
        <dbReference type="ChEBI" id="CHEBI:30616"/>
    </ligand>
</feature>
<evidence type="ECO:0000256" key="9">
    <source>
        <dbReference type="HAMAP-Rule" id="MF_03215"/>
    </source>
</evidence>
<dbReference type="Proteomes" id="UP001316803">
    <property type="component" value="Unassembled WGS sequence"/>
</dbReference>
<dbReference type="PANTHER" id="PTHR10584">
    <property type="entry name" value="SUGAR KINASE"/>
    <property type="match status" value="1"/>
</dbReference>
<reference evidence="11 12" key="1">
    <citation type="submission" date="2022-12" db="EMBL/GenBank/DDBJ databases">
        <title>Genomic features and morphological characterization of a novel Knufia sp. strain isolated from spacecraft assembly facility.</title>
        <authorList>
            <person name="Teixeira M."/>
            <person name="Chander A.M."/>
            <person name="Stajich J.E."/>
            <person name="Venkateswaran K."/>
        </authorList>
    </citation>
    <scope>NUCLEOTIDE SEQUENCE [LARGE SCALE GENOMIC DNA]</scope>
    <source>
        <strain evidence="11 12">FJI-L2-BK-P2</strain>
    </source>
</reference>
<comment type="subunit">
    <text evidence="9">Homodimer.</text>
</comment>
<dbReference type="GO" id="GO:0004747">
    <property type="term" value="F:ribokinase activity"/>
    <property type="evidence" value="ECO:0007669"/>
    <property type="project" value="UniProtKB-UniRule"/>
</dbReference>
<evidence type="ECO:0000256" key="4">
    <source>
        <dbReference type="ARBA" id="ARBA00022777"/>
    </source>
</evidence>
<dbReference type="GO" id="GO:0046872">
    <property type="term" value="F:metal ion binding"/>
    <property type="evidence" value="ECO:0007669"/>
    <property type="project" value="UniProtKB-KW"/>
</dbReference>
<keyword evidence="6 9" id="KW-0460">Magnesium</keyword>
<feature type="binding site" evidence="9">
    <location>
        <position position="280"/>
    </location>
    <ligand>
        <name>K(+)</name>
        <dbReference type="ChEBI" id="CHEBI:29103"/>
    </ligand>
</feature>
<evidence type="ECO:0000256" key="5">
    <source>
        <dbReference type="ARBA" id="ARBA00022840"/>
    </source>
</evidence>
<feature type="binding site" evidence="9">
    <location>
        <position position="282"/>
    </location>
    <ligand>
        <name>K(+)</name>
        <dbReference type="ChEBI" id="CHEBI:29103"/>
    </ligand>
</feature>
<evidence type="ECO:0000256" key="2">
    <source>
        <dbReference type="ARBA" id="ARBA00022723"/>
    </source>
</evidence>
<dbReference type="EC" id="2.7.1.15" evidence="9"/>
<keyword evidence="9" id="KW-0963">Cytoplasm</keyword>
<dbReference type="PRINTS" id="PR00990">
    <property type="entry name" value="RIBOKINASE"/>
</dbReference>
<feature type="binding site" evidence="9">
    <location>
        <position position="286"/>
    </location>
    <ligand>
        <name>substrate</name>
    </ligand>
</feature>
<dbReference type="GO" id="GO:0005634">
    <property type="term" value="C:nucleus"/>
    <property type="evidence" value="ECO:0007669"/>
    <property type="project" value="UniProtKB-SubCell"/>
</dbReference>
<dbReference type="AlphaFoldDB" id="A0AAN8I8Y5"/>
<dbReference type="Pfam" id="PF00294">
    <property type="entry name" value="PfkB"/>
    <property type="match status" value="1"/>
</dbReference>
<evidence type="ECO:0000256" key="1">
    <source>
        <dbReference type="ARBA" id="ARBA00022679"/>
    </source>
</evidence>
<feature type="binding site" evidence="9">
    <location>
        <begin position="285"/>
        <end position="286"/>
    </location>
    <ligand>
        <name>ATP</name>
        <dbReference type="ChEBI" id="CHEBI:30616"/>
    </ligand>
</feature>
<feature type="binding site" evidence="9">
    <location>
        <begin position="13"/>
        <end position="15"/>
    </location>
    <ligand>
        <name>substrate</name>
    </ligand>
</feature>
<protein>
    <recommendedName>
        <fullName evidence="9">Ribokinase</fullName>
        <shortName evidence="9">RK</shortName>
        <ecNumber evidence="9">2.7.1.15</ecNumber>
    </recommendedName>
</protein>
<comment type="function">
    <text evidence="9">Catalyzes the phosphorylation of ribose at O-5 in a reaction requiring ATP and magnesium. The resulting D-ribose-5-phosphate can then be used either for sythesis of nucleotides, histidine, and tryptophan, or as a component of the pentose phosphate pathway.</text>
</comment>
<dbReference type="InterPro" id="IPR011611">
    <property type="entry name" value="PfkB_dom"/>
</dbReference>
<keyword evidence="12" id="KW-1185">Reference proteome</keyword>
<keyword evidence="7 9" id="KW-0630">Potassium</keyword>
<feature type="binding site" evidence="9">
    <location>
        <position position="330"/>
    </location>
    <ligand>
        <name>K(+)</name>
        <dbReference type="ChEBI" id="CHEBI:29103"/>
    </ligand>
</feature>
<dbReference type="SUPFAM" id="SSF53613">
    <property type="entry name" value="Ribokinase-like"/>
    <property type="match status" value="1"/>
</dbReference>
<comment type="similarity">
    <text evidence="9">Belongs to the carbohydrate kinase PfkB family. Ribokinase subfamily.</text>
</comment>
<dbReference type="InterPro" id="IPR002139">
    <property type="entry name" value="Ribo/fructo_kinase"/>
</dbReference>
<keyword evidence="3 9" id="KW-0547">Nucleotide-binding</keyword>
<feature type="binding site" evidence="9">
    <location>
        <position position="319"/>
    </location>
    <ligand>
        <name>ATP</name>
        <dbReference type="ChEBI" id="CHEBI:30616"/>
    </ligand>
</feature>
<dbReference type="EMBL" id="JAKLMC020000011">
    <property type="protein sequence ID" value="KAK5953555.1"/>
    <property type="molecule type" value="Genomic_DNA"/>
</dbReference>
<dbReference type="GO" id="GO:0005524">
    <property type="term" value="F:ATP binding"/>
    <property type="evidence" value="ECO:0007669"/>
    <property type="project" value="UniProtKB-UniRule"/>
</dbReference>
<comment type="caution">
    <text evidence="11">The sequence shown here is derived from an EMBL/GenBank/DDBJ whole genome shotgun (WGS) entry which is preliminary data.</text>
</comment>
<feature type="domain" description="Carbohydrate kinase PfkB" evidence="10">
    <location>
        <begin position="5"/>
        <end position="336"/>
    </location>
</feature>
<feature type="binding site" evidence="9">
    <location>
        <begin position="41"/>
        <end position="45"/>
    </location>
    <ligand>
        <name>substrate</name>
    </ligand>
</feature>
<feature type="binding site" evidence="9">
    <location>
        <position position="154"/>
    </location>
    <ligand>
        <name>substrate</name>
    </ligand>
</feature>
<dbReference type="Gene3D" id="3.40.1190.20">
    <property type="match status" value="1"/>
</dbReference>
<dbReference type="CDD" id="cd01174">
    <property type="entry name" value="ribokinase"/>
    <property type="match status" value="1"/>
</dbReference>